<organism evidence="3 4">
    <name type="scientific">Seminavis robusta</name>
    <dbReference type="NCBI Taxonomy" id="568900"/>
    <lineage>
        <taxon>Eukaryota</taxon>
        <taxon>Sar</taxon>
        <taxon>Stramenopiles</taxon>
        <taxon>Ochrophyta</taxon>
        <taxon>Bacillariophyta</taxon>
        <taxon>Bacillariophyceae</taxon>
        <taxon>Bacillariophycidae</taxon>
        <taxon>Naviculales</taxon>
        <taxon>Naviculaceae</taxon>
        <taxon>Seminavis</taxon>
    </lineage>
</organism>
<accession>A0A9N8E9H8</accession>
<dbReference type="InterPro" id="IPR059181">
    <property type="entry name" value="RWDD2A-B_C"/>
</dbReference>
<dbReference type="EMBL" id="CAICTM010000842">
    <property type="protein sequence ID" value="CAB9517252.1"/>
    <property type="molecule type" value="Genomic_DNA"/>
</dbReference>
<evidence type="ECO:0000313" key="3">
    <source>
        <dbReference type="EMBL" id="CAB9517252.1"/>
    </source>
</evidence>
<dbReference type="CDD" id="cd24163">
    <property type="entry name" value="RWDD2_C"/>
    <property type="match status" value="1"/>
</dbReference>
<dbReference type="InterPro" id="IPR016135">
    <property type="entry name" value="UBQ-conjugating_enzyme/RWD"/>
</dbReference>
<dbReference type="PANTHER" id="PTHR15955:SF8">
    <property type="entry name" value="RWD DOMAIN-CONTAINING PROTEIN 2B-RELATED"/>
    <property type="match status" value="1"/>
</dbReference>
<feature type="domain" description="Small nuclear ribonucleoprotein Prp3 C-terminal" evidence="2">
    <location>
        <begin position="160"/>
        <end position="319"/>
    </location>
</feature>
<protein>
    <submittedName>
        <fullName evidence="3">RWD domain-containing protein 2B</fullName>
    </submittedName>
</protein>
<sequence length="440" mass="49428">MAEDELEERRQAELEFVSSAYAPEEAWCSTTQKEANLLVHRRLQLTNGKDDALLEVVLTLTMTSGYPAVAPLEISFTLEPGGSAQLIKAAFNGMPQMVAGCTEVARSLVGEEALFAVLSHAEEWIAEQWPQFCTTAAATSSTTATTADPSHNSNVLGRRLIYSHHIISKVKRANLKDLASHYQLTGYVKIGWPGLIIIEGPEHHCQYFYDDIKQWAWKYLVVRGEQQEKGNNLDALRKFDQFWEVSDMSMVADHCRQVGLESLFRTSMKVYDNNNKSNGEAGDHGEEEEEQPYGALVWVDHMNNGKSYRKWLRKTSTDTGAMMLVKQCYPNHDFSKRPTILVALVGERTAVQDFMKRWRTSRVDVDSKGKPCLERKMTVLHEGILVDSTGSVGNVDWDTASSEDHINVSQEQLLGLMAQFENPEWDQACESLLAVSSEKA</sequence>
<dbReference type="Gene3D" id="3.10.110.10">
    <property type="entry name" value="Ubiquitin Conjugating Enzyme"/>
    <property type="match status" value="1"/>
</dbReference>
<dbReference type="AlphaFoldDB" id="A0A9N8E9H8"/>
<proteinExistence type="predicted"/>
<name>A0A9N8E9H8_9STRA</name>
<reference evidence="3" key="1">
    <citation type="submission" date="2020-06" db="EMBL/GenBank/DDBJ databases">
        <authorList>
            <consortium name="Plant Systems Biology data submission"/>
        </authorList>
    </citation>
    <scope>NUCLEOTIDE SEQUENCE</scope>
    <source>
        <strain evidence="3">D6</strain>
    </source>
</reference>
<dbReference type="Pfam" id="PF06544">
    <property type="entry name" value="Prp3_C"/>
    <property type="match status" value="1"/>
</dbReference>
<comment type="caution">
    <text evidence="3">The sequence shown here is derived from an EMBL/GenBank/DDBJ whole genome shotgun (WGS) entry which is preliminary data.</text>
</comment>
<dbReference type="InterPro" id="IPR010541">
    <property type="entry name" value="Prp3_C"/>
</dbReference>
<dbReference type="SUPFAM" id="SSF54495">
    <property type="entry name" value="UBC-like"/>
    <property type="match status" value="1"/>
</dbReference>
<dbReference type="InterPro" id="IPR006575">
    <property type="entry name" value="RWD_dom"/>
</dbReference>
<gene>
    <name evidence="3" type="ORF">SEMRO_843_G209790.1</name>
</gene>
<dbReference type="Proteomes" id="UP001153069">
    <property type="component" value="Unassembled WGS sequence"/>
</dbReference>
<evidence type="ECO:0000313" key="4">
    <source>
        <dbReference type="Proteomes" id="UP001153069"/>
    </source>
</evidence>
<dbReference type="InterPro" id="IPR017359">
    <property type="entry name" value="Phi-like"/>
</dbReference>
<evidence type="ECO:0000259" key="2">
    <source>
        <dbReference type="Pfam" id="PF06544"/>
    </source>
</evidence>
<evidence type="ECO:0000259" key="1">
    <source>
        <dbReference type="Pfam" id="PF05773"/>
    </source>
</evidence>
<dbReference type="PANTHER" id="PTHR15955">
    <property type="entry name" value="RWD DOMAIN CONTAINING PROTEIN 2"/>
    <property type="match status" value="1"/>
</dbReference>
<dbReference type="OrthoDB" id="41738at2759"/>
<feature type="domain" description="RWD" evidence="1">
    <location>
        <begin position="8"/>
        <end position="125"/>
    </location>
</feature>
<keyword evidence="4" id="KW-1185">Reference proteome</keyword>
<dbReference type="Pfam" id="PF05773">
    <property type="entry name" value="RWD"/>
    <property type="match status" value="1"/>
</dbReference>